<evidence type="ECO:0000313" key="5">
    <source>
        <dbReference type="Proteomes" id="UP000051612"/>
    </source>
</evidence>
<comment type="similarity">
    <text evidence="1">Belongs to the UPF0177 family.</text>
</comment>
<dbReference type="EMBL" id="AYYN01000153">
    <property type="protein sequence ID" value="KRM72272.1"/>
    <property type="molecule type" value="Genomic_DNA"/>
</dbReference>
<accession>A0A0R2AYZ5</accession>
<dbReference type="Pfam" id="PF02517">
    <property type="entry name" value="Rce1-like"/>
    <property type="match status" value="1"/>
</dbReference>
<dbReference type="GO" id="GO:0004175">
    <property type="term" value="F:endopeptidase activity"/>
    <property type="evidence" value="ECO:0007669"/>
    <property type="project" value="UniProtKB-ARBA"/>
</dbReference>
<proteinExistence type="inferred from homology"/>
<evidence type="ECO:0000259" key="3">
    <source>
        <dbReference type="Pfam" id="PF02517"/>
    </source>
</evidence>
<evidence type="ECO:0000313" key="4">
    <source>
        <dbReference type="EMBL" id="KRM72272.1"/>
    </source>
</evidence>
<dbReference type="PATRIC" id="fig|1423772.3.peg.1289"/>
<evidence type="ECO:0000256" key="1">
    <source>
        <dbReference type="ARBA" id="ARBA00009067"/>
    </source>
</evidence>
<dbReference type="RefSeq" id="WP_056959921.1">
    <property type="nucleotide sequence ID" value="NZ_AYYN01000153.1"/>
</dbReference>
<protein>
    <recommendedName>
        <fullName evidence="3">CAAX prenyl protease 2/Lysostaphin resistance protein A-like domain-containing protein</fullName>
    </recommendedName>
</protein>
<dbReference type="AlphaFoldDB" id="A0A0R2AYZ5"/>
<dbReference type="InterPro" id="IPR052710">
    <property type="entry name" value="CAAX_protease"/>
</dbReference>
<comment type="caution">
    <text evidence="4">The sequence shown here is derived from an EMBL/GenBank/DDBJ whole genome shotgun (WGS) entry which is preliminary data.</text>
</comment>
<keyword evidence="2" id="KW-0472">Membrane</keyword>
<dbReference type="GO" id="GO:0080120">
    <property type="term" value="P:CAAX-box protein maturation"/>
    <property type="evidence" value="ECO:0007669"/>
    <property type="project" value="UniProtKB-ARBA"/>
</dbReference>
<name>A0A0R2AYZ5_9LACO</name>
<keyword evidence="2" id="KW-1133">Transmembrane helix</keyword>
<feature type="transmembrane region" description="Helical" evidence="2">
    <location>
        <begin position="157"/>
        <end position="178"/>
    </location>
</feature>
<organism evidence="4 5">
    <name type="scientific">Ligilactobacillus murinus DSM 20452 = NBRC 14221</name>
    <dbReference type="NCBI Taxonomy" id="1423772"/>
    <lineage>
        <taxon>Bacteria</taxon>
        <taxon>Bacillati</taxon>
        <taxon>Bacillota</taxon>
        <taxon>Bacilli</taxon>
        <taxon>Lactobacillales</taxon>
        <taxon>Lactobacillaceae</taxon>
        <taxon>Ligilactobacillus</taxon>
    </lineage>
</organism>
<dbReference type="Proteomes" id="UP000051612">
    <property type="component" value="Unassembled WGS sequence"/>
</dbReference>
<dbReference type="PANTHER" id="PTHR36435">
    <property type="entry name" value="SLR1288 PROTEIN"/>
    <property type="match status" value="1"/>
</dbReference>
<gene>
    <name evidence="4" type="ORF">FC48_GL001201</name>
</gene>
<feature type="transmembrane region" description="Helical" evidence="2">
    <location>
        <begin position="184"/>
        <end position="202"/>
    </location>
</feature>
<dbReference type="InterPro" id="IPR003675">
    <property type="entry name" value="Rce1/LyrA-like_dom"/>
</dbReference>
<evidence type="ECO:0000256" key="2">
    <source>
        <dbReference type="SAM" id="Phobius"/>
    </source>
</evidence>
<feature type="domain" description="CAAX prenyl protease 2/Lysostaphin resistance protein A-like" evidence="3">
    <location>
        <begin position="130"/>
        <end position="221"/>
    </location>
</feature>
<keyword evidence="2" id="KW-0812">Transmembrane</keyword>
<feature type="transmembrane region" description="Helical" evidence="2">
    <location>
        <begin position="209"/>
        <end position="232"/>
    </location>
</feature>
<dbReference type="PANTHER" id="PTHR36435:SF1">
    <property type="entry name" value="CAAX AMINO TERMINAL PROTEASE FAMILY PROTEIN"/>
    <property type="match status" value="1"/>
</dbReference>
<reference evidence="4 5" key="1">
    <citation type="journal article" date="2015" name="Genome Announc.">
        <title>Expanding the biotechnology potential of lactobacilli through comparative genomics of 213 strains and associated genera.</title>
        <authorList>
            <person name="Sun Z."/>
            <person name="Harris H.M."/>
            <person name="McCann A."/>
            <person name="Guo C."/>
            <person name="Argimon S."/>
            <person name="Zhang W."/>
            <person name="Yang X."/>
            <person name="Jeffery I.B."/>
            <person name="Cooney J.C."/>
            <person name="Kagawa T.F."/>
            <person name="Liu W."/>
            <person name="Song Y."/>
            <person name="Salvetti E."/>
            <person name="Wrobel A."/>
            <person name="Rasinkangas P."/>
            <person name="Parkhill J."/>
            <person name="Rea M.C."/>
            <person name="O'Sullivan O."/>
            <person name="Ritari J."/>
            <person name="Douillard F.P."/>
            <person name="Paul Ross R."/>
            <person name="Yang R."/>
            <person name="Briner A.E."/>
            <person name="Felis G.E."/>
            <person name="de Vos W.M."/>
            <person name="Barrangou R."/>
            <person name="Klaenhammer T.R."/>
            <person name="Caufield P.W."/>
            <person name="Cui Y."/>
            <person name="Zhang H."/>
            <person name="O'Toole P.W."/>
        </authorList>
    </citation>
    <scope>NUCLEOTIDE SEQUENCE [LARGE SCALE GENOMIC DNA]</scope>
    <source>
        <strain evidence="4 5">DSM 20452</strain>
    </source>
</reference>
<feature type="transmembrane region" description="Helical" evidence="2">
    <location>
        <begin position="47"/>
        <end position="66"/>
    </location>
</feature>
<sequence>MNLKTLGSYAWRIIKFILLGLCLILPQQVFALPYILPQNFSPLATNILMWGLLLLGYALIIFIFSHQFKKGQPTPNKIFQKLSNQDINAIITGFIALFIIKIIYTMFMSQVGQTQNDQALQQMFKLSTNAAVMMFLMTAIFAPLCEELLFRGIFMRYFFPKNTVLAIFFSGLVFGALHFHLGDIFWTLLLYCALGWVLAYYYKKTNKLLVSILIHFLNNILPALFMLFSALFTK</sequence>
<feature type="transmembrane region" description="Helical" evidence="2">
    <location>
        <begin position="87"/>
        <end position="107"/>
    </location>
</feature>
<feature type="transmembrane region" description="Helical" evidence="2">
    <location>
        <begin position="127"/>
        <end position="145"/>
    </location>
</feature>